<dbReference type="GO" id="GO:0004386">
    <property type="term" value="F:helicase activity"/>
    <property type="evidence" value="ECO:0007669"/>
    <property type="project" value="UniProtKB-KW"/>
</dbReference>
<dbReference type="InterPro" id="IPR038718">
    <property type="entry name" value="SNF2-like_sf"/>
</dbReference>
<organism evidence="5 6">
    <name type="scientific">Cocleimonas flava</name>
    <dbReference type="NCBI Taxonomy" id="634765"/>
    <lineage>
        <taxon>Bacteria</taxon>
        <taxon>Pseudomonadati</taxon>
        <taxon>Pseudomonadota</taxon>
        <taxon>Gammaproteobacteria</taxon>
        <taxon>Thiotrichales</taxon>
        <taxon>Thiotrichaceae</taxon>
        <taxon>Cocleimonas</taxon>
    </lineage>
</organism>
<sequence>MSHQSFDPAAFRDLPKLQRALIQILAIVYAPVAATPLASCAHRLGIDDPNINDSFTLHSLRPILVDLIHDNWVEGSQGKYMVPAEIRDDILLNAIEEGVFNAYADQVLQSFSATESFGRILWQSVEHGLSHARIYLFQGKTEKLDHTLALLFERYQYRESELINPGFYPSTFGSPANPKLLSVLSDEMFSMAFIGLSEYSLDGLHKQSELWELLEERKQNIPNLASFEFQLLEPQARYSILSGNYELFPKLPPATSTHTSSMLSNDENKTYDDRHIFWHLANSARQLVHSNNESAIQAYDNATDIYREVYSKRKNATVLFGNELEKFYLLALITSGDTQNLAVAQKIFKLLEQDIDHQILSAYTDTAVSGIFNFNASLKELESNTYSVLFYALIKHWLGQKLSDGVQDILEAKYNRASNGQYLWLKAEYAHALGLFAEKQEDQEKFKQEAEKLHQQLNTSTLFDLVKPQAEWERALNAMNQLVSTDKPLGGANDEERVVWMLDVDKYNEYSLTPKLQKRTAAGGWTKGRNIALKRLKKERQELPQLSEQDLDLVSAIFEQPDYDAYYHRGPQFTLDLNSAWPKLVNHPNLYWDGARNTPIELSQGEFELLVSEENENLRISFYPAFDNSQEDSQYLIVKETPTRLCIYQKNEQVMRLSEIISNGIVIPREAEKDLRETLGTLAPMISIQSDLEGVVDAEEIEPDSRIHANLLPYGEGLRATLRVKPFGEFGAYFPPGHGRAKLSIEHEGQRYKTTRDLEKEKDLLDSLLQHSSILGEEDEFNDEYLLDEPQDCLELLEQLHREAAAGEDGEEANVIIAWPEGEVMRIASHFDTNNLRLSINKSGDWFSLEGTVSTDPNLIVSLKQLLNLSANNKGRFLKMEDGQYLSLTHQFRKKLDSIHRYAEIDGDGARISGLASLALEDLTDMVGELSVDEAWEKHIRNIEELDDHNPQVPSTLQTELREYQEDGYKWMSRLAKWGVGACLADDMGLGKTVQTISILLERASLGPVLVVAPTSVSNNWESEILKFSPTLKPHFYREGCRKTLLENAGAFDVVIASYGLLQQDAEEFIEKKWGTIVLDEAQAIKNINAKRTKTAHKLQGDFKLVTTGTPIENHLGELWSIFRFLNPGLLGTQQQFMQYYISPIEKDNDADARNHLKKLIQPFILRRTKTQVLDELPPKTEITVEIPLSEGERSLYEAVRSSALENLAQDKSKPQSGEHLKVLAAITKLRLASCHPKLVMEDSTLSSSKLDRFGELLEELIENNHKALVFSQFVKYLSIIRAYLDERGIKYQYLDGSTPVAQRKARVDAFQDGEGELFLISLKAGGSGLNLTAADYVIHMDPWWNPAVENQASDRAHRIGQTRPVTIYRLVAENTIEQKIVKLHQHKRDLAESLLEGSDMSGSMSSDQMLELMREN</sequence>
<evidence type="ECO:0000313" key="6">
    <source>
        <dbReference type="Proteomes" id="UP000294887"/>
    </source>
</evidence>
<dbReference type="RefSeq" id="WP_131905369.1">
    <property type="nucleotide sequence ID" value="NZ_BAAAFU010000004.1"/>
</dbReference>
<dbReference type="PANTHER" id="PTHR10799">
    <property type="entry name" value="SNF2/RAD54 HELICASE FAMILY"/>
    <property type="match status" value="1"/>
</dbReference>
<keyword evidence="2 5" id="KW-0547">Nucleotide-binding</keyword>
<dbReference type="CDD" id="cd18012">
    <property type="entry name" value="DEXQc_arch_SWI2_SNF2"/>
    <property type="match status" value="1"/>
</dbReference>
<evidence type="ECO:0000259" key="4">
    <source>
        <dbReference type="PROSITE" id="PS51194"/>
    </source>
</evidence>
<dbReference type="Proteomes" id="UP000294887">
    <property type="component" value="Unassembled WGS sequence"/>
</dbReference>
<accession>A0A4R1F190</accession>
<evidence type="ECO:0000313" key="5">
    <source>
        <dbReference type="EMBL" id="TCJ87060.1"/>
    </source>
</evidence>
<dbReference type="InterPro" id="IPR014001">
    <property type="entry name" value="Helicase_ATP-bd"/>
</dbReference>
<proteinExistence type="predicted"/>
<dbReference type="InterPro" id="IPR001650">
    <property type="entry name" value="Helicase_C-like"/>
</dbReference>
<dbReference type="SUPFAM" id="SSF52540">
    <property type="entry name" value="P-loop containing nucleoside triphosphate hydrolases"/>
    <property type="match status" value="2"/>
</dbReference>
<dbReference type="EMBL" id="SMFQ01000003">
    <property type="protein sequence ID" value="TCJ87060.1"/>
    <property type="molecule type" value="Genomic_DNA"/>
</dbReference>
<evidence type="ECO:0000259" key="3">
    <source>
        <dbReference type="PROSITE" id="PS51192"/>
    </source>
</evidence>
<dbReference type="GO" id="GO:0016787">
    <property type="term" value="F:hydrolase activity"/>
    <property type="evidence" value="ECO:0007669"/>
    <property type="project" value="UniProtKB-KW"/>
</dbReference>
<dbReference type="CDD" id="cd18793">
    <property type="entry name" value="SF2_C_SNF"/>
    <property type="match status" value="1"/>
</dbReference>
<comment type="caution">
    <text evidence="5">The sequence shown here is derived from an EMBL/GenBank/DDBJ whole genome shotgun (WGS) entry which is preliminary data.</text>
</comment>
<reference evidence="5 6" key="1">
    <citation type="submission" date="2019-03" db="EMBL/GenBank/DDBJ databases">
        <title>Genomic Encyclopedia of Type Strains, Phase IV (KMG-IV): sequencing the most valuable type-strain genomes for metagenomic binning, comparative biology and taxonomic classification.</title>
        <authorList>
            <person name="Goeker M."/>
        </authorList>
    </citation>
    <scope>NUCLEOTIDE SEQUENCE [LARGE SCALE GENOMIC DNA]</scope>
    <source>
        <strain evidence="5 6">DSM 24830</strain>
    </source>
</reference>
<dbReference type="InterPro" id="IPR049730">
    <property type="entry name" value="SNF2/RAD54-like_C"/>
</dbReference>
<dbReference type="Gene3D" id="3.40.50.300">
    <property type="entry name" value="P-loop containing nucleotide triphosphate hydrolases"/>
    <property type="match status" value="1"/>
</dbReference>
<dbReference type="InterPro" id="IPR000330">
    <property type="entry name" value="SNF2_N"/>
</dbReference>
<dbReference type="PROSITE" id="PS51192">
    <property type="entry name" value="HELICASE_ATP_BIND_1"/>
    <property type="match status" value="1"/>
</dbReference>
<keyword evidence="2 5" id="KW-0347">Helicase</keyword>
<keyword evidence="1" id="KW-0378">Hydrolase</keyword>
<gene>
    <name evidence="5" type="ORF">EV695_1562</name>
</gene>
<dbReference type="Pfam" id="PF00176">
    <property type="entry name" value="SNF2-rel_dom"/>
    <property type="match status" value="1"/>
</dbReference>
<dbReference type="Gene3D" id="3.40.50.10810">
    <property type="entry name" value="Tandem AAA-ATPase domain"/>
    <property type="match status" value="1"/>
</dbReference>
<dbReference type="OrthoDB" id="9760715at2"/>
<feature type="domain" description="Helicase ATP-binding" evidence="3">
    <location>
        <begin position="973"/>
        <end position="1129"/>
    </location>
</feature>
<feature type="domain" description="Helicase C-terminal" evidence="4">
    <location>
        <begin position="1250"/>
        <end position="1402"/>
    </location>
</feature>
<dbReference type="SMART" id="SM00487">
    <property type="entry name" value="DEXDc"/>
    <property type="match status" value="1"/>
</dbReference>
<dbReference type="SMART" id="SM00490">
    <property type="entry name" value="HELICc"/>
    <property type="match status" value="1"/>
</dbReference>
<evidence type="ECO:0000256" key="2">
    <source>
        <dbReference type="ARBA" id="ARBA00022806"/>
    </source>
</evidence>
<keyword evidence="6" id="KW-1185">Reference proteome</keyword>
<dbReference type="Pfam" id="PF00271">
    <property type="entry name" value="Helicase_C"/>
    <property type="match status" value="1"/>
</dbReference>
<dbReference type="PROSITE" id="PS51194">
    <property type="entry name" value="HELICASE_CTER"/>
    <property type="match status" value="1"/>
</dbReference>
<keyword evidence="2 5" id="KW-0067">ATP-binding</keyword>
<protein>
    <submittedName>
        <fullName evidence="5">SNF2 family DNA or RNA helicase</fullName>
    </submittedName>
</protein>
<dbReference type="InterPro" id="IPR027417">
    <property type="entry name" value="P-loop_NTPase"/>
</dbReference>
<name>A0A4R1F190_9GAMM</name>
<dbReference type="GO" id="GO:0005524">
    <property type="term" value="F:ATP binding"/>
    <property type="evidence" value="ECO:0007669"/>
    <property type="project" value="InterPro"/>
</dbReference>
<evidence type="ECO:0000256" key="1">
    <source>
        <dbReference type="ARBA" id="ARBA00022801"/>
    </source>
</evidence>